<dbReference type="InterPro" id="IPR018376">
    <property type="entry name" value="Enoyl-CoA_hyd/isom_CS"/>
</dbReference>
<dbReference type="GO" id="GO:0016829">
    <property type="term" value="F:lyase activity"/>
    <property type="evidence" value="ECO:0007669"/>
    <property type="project" value="UniProtKB-KW"/>
</dbReference>
<dbReference type="PANTHER" id="PTHR11941">
    <property type="entry name" value="ENOYL-COA HYDRATASE-RELATED"/>
    <property type="match status" value="1"/>
</dbReference>
<gene>
    <name evidence="3" type="primary">scpB_3</name>
    <name evidence="3" type="ORF">GALL_423050</name>
</gene>
<comment type="caution">
    <text evidence="3">The sequence shown here is derived from an EMBL/GenBank/DDBJ whole genome shotgun (WGS) entry which is preliminary data.</text>
</comment>
<dbReference type="EC" id="4.1.1.41" evidence="3"/>
<dbReference type="SUPFAM" id="SSF52096">
    <property type="entry name" value="ClpP/crotonase"/>
    <property type="match status" value="1"/>
</dbReference>
<accession>A0A1J5QES3</accession>
<dbReference type="Gene3D" id="3.90.226.10">
    <property type="entry name" value="2-enoyl-CoA Hydratase, Chain A, domain 1"/>
    <property type="match status" value="1"/>
</dbReference>
<proteinExistence type="inferred from homology"/>
<reference evidence="3" key="1">
    <citation type="submission" date="2016-10" db="EMBL/GenBank/DDBJ databases">
        <title>Sequence of Gallionella enrichment culture.</title>
        <authorList>
            <person name="Poehlein A."/>
            <person name="Muehling M."/>
            <person name="Daniel R."/>
        </authorList>
    </citation>
    <scope>NUCLEOTIDE SEQUENCE</scope>
</reference>
<dbReference type="InterPro" id="IPR029045">
    <property type="entry name" value="ClpP/crotonase-like_dom_sf"/>
</dbReference>
<dbReference type="PANTHER" id="PTHR11941:SF54">
    <property type="entry name" value="ENOYL-COA HYDRATASE, MITOCHONDRIAL"/>
    <property type="match status" value="1"/>
</dbReference>
<organism evidence="3">
    <name type="scientific">mine drainage metagenome</name>
    <dbReference type="NCBI Taxonomy" id="410659"/>
    <lineage>
        <taxon>unclassified sequences</taxon>
        <taxon>metagenomes</taxon>
        <taxon>ecological metagenomes</taxon>
    </lineage>
</organism>
<name>A0A1J5QES3_9ZZZZ</name>
<dbReference type="Gene3D" id="1.10.12.10">
    <property type="entry name" value="Lyase 2-enoyl-coa Hydratase, Chain A, domain 2"/>
    <property type="match status" value="1"/>
</dbReference>
<dbReference type="GO" id="GO:0006635">
    <property type="term" value="P:fatty acid beta-oxidation"/>
    <property type="evidence" value="ECO:0007669"/>
    <property type="project" value="TreeGrafter"/>
</dbReference>
<dbReference type="EMBL" id="MLJW01001988">
    <property type="protein sequence ID" value="OIQ76019.1"/>
    <property type="molecule type" value="Genomic_DNA"/>
</dbReference>
<dbReference type="NCBIfam" id="NF008506">
    <property type="entry name" value="PRK11423.1"/>
    <property type="match status" value="1"/>
</dbReference>
<dbReference type="Pfam" id="PF00378">
    <property type="entry name" value="ECH_1"/>
    <property type="match status" value="1"/>
</dbReference>
<sequence>MNWIKMAVDGYLGTLWLDNPSKLNALNQELVEELMAAFKHLEDAKTRVVILRAQPGSKVWSAGHDVNELPVDGRDPLGWSDPLRELVRTIENFRSPVIAMIDGGVWGGAVEVVLACDIIIATPQSKFAVTPARMGVPYNVSGMMTFMSAASLRIVKELAFTAAPITAERAERVGMINHVVEASDLEAFTLNMATTIAANAPLSISVMKEQLRVLAGAKPLTPRGFEKVQGLRRLVYDSQDYQEGIRAFKEKRKPQFSGN</sequence>
<dbReference type="PROSITE" id="PS00166">
    <property type="entry name" value="ENOYL_COA_HYDRATASE"/>
    <property type="match status" value="1"/>
</dbReference>
<dbReference type="AlphaFoldDB" id="A0A1J5QES3"/>
<evidence type="ECO:0000256" key="2">
    <source>
        <dbReference type="ARBA" id="ARBA00023239"/>
    </source>
</evidence>
<keyword evidence="2 3" id="KW-0456">Lyase</keyword>
<dbReference type="CDD" id="cd06558">
    <property type="entry name" value="crotonase-like"/>
    <property type="match status" value="1"/>
</dbReference>
<protein>
    <submittedName>
        <fullName evidence="3">Methylmalonyl-CoA decarboxylase</fullName>
        <ecNumber evidence="3">4.1.1.41</ecNumber>
    </submittedName>
</protein>
<evidence type="ECO:0000256" key="1">
    <source>
        <dbReference type="ARBA" id="ARBA00005254"/>
    </source>
</evidence>
<evidence type="ECO:0000313" key="3">
    <source>
        <dbReference type="EMBL" id="OIQ76019.1"/>
    </source>
</evidence>
<dbReference type="InterPro" id="IPR001753">
    <property type="entry name" value="Enoyl-CoA_hydra/iso"/>
</dbReference>
<dbReference type="InterPro" id="IPR014748">
    <property type="entry name" value="Enoyl-CoA_hydra_C"/>
</dbReference>
<comment type="similarity">
    <text evidence="1">Belongs to the enoyl-CoA hydratase/isomerase family.</text>
</comment>